<dbReference type="GO" id="GO:0016706">
    <property type="term" value="F:2-oxoglutarate-dependent dioxygenase activity"/>
    <property type="evidence" value="ECO:0007669"/>
    <property type="project" value="InterPro"/>
</dbReference>
<comment type="caution">
    <text evidence="6">The sequence shown here is derived from an EMBL/GenBank/DDBJ whole genome shotgun (WGS) entry which is preliminary data.</text>
</comment>
<feature type="domain" description="Reverse transcriptase" evidence="3">
    <location>
        <begin position="668"/>
        <end position="820"/>
    </location>
</feature>
<keyword evidence="2" id="KW-0812">Transmembrane</keyword>
<evidence type="ECO:0000313" key="6">
    <source>
        <dbReference type="EMBL" id="TWW69422.1"/>
    </source>
</evidence>
<dbReference type="PANTHER" id="PTHR47510:SF3">
    <property type="entry name" value="ENDO_EXONUCLEASE_PHOSPHATASE DOMAIN-CONTAINING PROTEIN"/>
    <property type="match status" value="1"/>
</dbReference>
<organism evidence="6 7">
    <name type="scientific">Takifugu flavidus</name>
    <name type="common">sansaifugu</name>
    <dbReference type="NCBI Taxonomy" id="433684"/>
    <lineage>
        <taxon>Eukaryota</taxon>
        <taxon>Metazoa</taxon>
        <taxon>Chordata</taxon>
        <taxon>Craniata</taxon>
        <taxon>Vertebrata</taxon>
        <taxon>Euteleostomi</taxon>
        <taxon>Actinopterygii</taxon>
        <taxon>Neopterygii</taxon>
        <taxon>Teleostei</taxon>
        <taxon>Neoteleostei</taxon>
        <taxon>Acanthomorphata</taxon>
        <taxon>Eupercaria</taxon>
        <taxon>Tetraodontiformes</taxon>
        <taxon>Tetradontoidea</taxon>
        <taxon>Tetraodontidae</taxon>
        <taxon>Takifugu</taxon>
    </lineage>
</organism>
<evidence type="ECO:0000256" key="2">
    <source>
        <dbReference type="SAM" id="Phobius"/>
    </source>
</evidence>
<dbReference type="InterPro" id="IPR036691">
    <property type="entry name" value="Endo/exonu/phosph_ase_sf"/>
</dbReference>
<accession>A0A5C6NP76</accession>
<dbReference type="SUPFAM" id="SSF56219">
    <property type="entry name" value="DNase I-like"/>
    <property type="match status" value="1"/>
</dbReference>
<dbReference type="GO" id="GO:0008168">
    <property type="term" value="F:methyltransferase activity"/>
    <property type="evidence" value="ECO:0007669"/>
    <property type="project" value="InterPro"/>
</dbReference>
<reference evidence="6 7" key="1">
    <citation type="submission" date="2019-04" db="EMBL/GenBank/DDBJ databases">
        <title>Chromosome genome assembly for Takifugu flavidus.</title>
        <authorList>
            <person name="Xiao S."/>
        </authorList>
    </citation>
    <scope>NUCLEOTIDE SEQUENCE [LARGE SCALE GENOMIC DNA]</scope>
    <source>
        <strain evidence="6">HTHZ2018</strain>
        <tissue evidence="6">Muscle</tissue>
    </source>
</reference>
<dbReference type="Gene3D" id="3.60.10.10">
    <property type="entry name" value="Endonuclease/exonuclease/phosphatase"/>
    <property type="match status" value="1"/>
</dbReference>
<keyword evidence="7" id="KW-1185">Reference proteome</keyword>
<sequence length="1031" mass="115708">MGWYPEELIPLLSTVPLPVPLRHHYSCHDRHHDSHCDHKHRHVAIVVDVEVADVEDLAEEAVKFAVTVPGVGWWSMGRDAPDWEEDRGRRNGNVITSTITTNTAAITTTTTTTTTATTAATIATTTSTTAATAITTTTTPATTAATASASAAAGAQSDLVHFLVQKVRRRRRGRRAGALARLRRRGSRTALPGIFLSNANSLCNKMDELKLLMRIKDFSTSCVLCFTETWFRKETPDSALLLEGFRLFRADRDLALSGERAGGGVCFYINSDWCTDVTVISQHCSPAVEYLFINCRPFYSPREFASFILATVYISPDADAREAQRTLADCIQQVERTYPDALVIVLGDFNRSNLRYELPRYKQFIKCPTRAENTLDHCYTTVKDAYRAIPRAALGLSDHVMVHLIPTYRQKLKLTKPSVSTTKRWTSEAVEELRTCLDTTDWDMFKGATHDLDEYTDTVTSYIHFCEECILPTRTRVSYSNDKPWFTPKLRQIRKEKEAALKSGDRDCYREAKYRFSKELRRAKSVYSEKLQQQFTANDSASVWRGLRQITDYRPQASKGQDDKALCQSLSLHYARFDTSPPPSVTAPMELTPSKAVPSSSPPPLSITHHQQFARLNPRKAPGPNGVSPSTLRHCAEELTPVFTDIFNSSLESCQVPAWLKTSTIVPVPKKPRITGLNDYRPVALTSVVMKSLERLILPPLKSITTPLLDPLQFAYRANRSVDDAVNLALHSILQHLDFPGTYARILFVDFGSAFNTIRPALLQDKLSQLSVPASLCRWITHFLTDRRQYVRLGKTVSDSVSISPGSPQGCVLSPLLFSLRDCLQEGGGSTGVLVRTHNLQLNAQKTVEMIVDFRKVTAPLPPLALMDSPITSVDSFRFLGTTITRDLKWEPTISSLIKKAQQRMFFLRQLRKLKLPPRMLAQFYTAIMESILTSSITVWYAGATVRDRLRLQRVVRAAEKVIGCRLPSIQDLYISRTRRCAGRITADPSHPGHGLFSPLPSGRRLRSIRTKTSRYMNSFFPSAIRLLNTK</sequence>
<feature type="region of interest" description="Disordered" evidence="1">
    <location>
        <begin position="578"/>
        <end position="605"/>
    </location>
</feature>
<dbReference type="AlphaFoldDB" id="A0A5C6NP76"/>
<dbReference type="InterPro" id="IPR005135">
    <property type="entry name" value="Endo/exonuclease/phosphatase"/>
</dbReference>
<dbReference type="InterPro" id="IPR043502">
    <property type="entry name" value="DNA/RNA_pol_sf"/>
</dbReference>
<evidence type="ECO:0000259" key="5">
    <source>
        <dbReference type="Pfam" id="PF09004"/>
    </source>
</evidence>
<evidence type="ECO:0000259" key="3">
    <source>
        <dbReference type="Pfam" id="PF00078"/>
    </source>
</evidence>
<evidence type="ECO:0000313" key="7">
    <source>
        <dbReference type="Proteomes" id="UP000324091"/>
    </source>
</evidence>
<keyword evidence="2" id="KW-0472">Membrane</keyword>
<keyword evidence="2" id="KW-1133">Transmembrane helix</keyword>
<feature type="domain" description="Endonuclease/exonuclease/phosphatase" evidence="4">
    <location>
        <begin position="205"/>
        <end position="381"/>
    </location>
</feature>
<dbReference type="PANTHER" id="PTHR47510">
    <property type="entry name" value="REVERSE TRANSCRIPTASE DOMAIN-CONTAINING PROTEIN"/>
    <property type="match status" value="1"/>
</dbReference>
<evidence type="ECO:0000256" key="1">
    <source>
        <dbReference type="SAM" id="MobiDB-lite"/>
    </source>
</evidence>
<dbReference type="SUPFAM" id="SSF56672">
    <property type="entry name" value="DNA/RNA polymerases"/>
    <property type="match status" value="1"/>
</dbReference>
<proteinExistence type="predicted"/>
<feature type="transmembrane region" description="Helical" evidence="2">
    <location>
        <begin position="924"/>
        <end position="944"/>
    </location>
</feature>
<evidence type="ECO:0008006" key="8">
    <source>
        <dbReference type="Google" id="ProtNLM"/>
    </source>
</evidence>
<dbReference type="Proteomes" id="UP000324091">
    <property type="component" value="Chromosome 18"/>
</dbReference>
<feature type="domain" description="Alkylated DNA repair protein AlkB homologue 8 N-terminal" evidence="5">
    <location>
        <begin position="891"/>
        <end position="931"/>
    </location>
</feature>
<dbReference type="CDD" id="cd01650">
    <property type="entry name" value="RT_nLTR_like"/>
    <property type="match status" value="1"/>
</dbReference>
<dbReference type="InterPro" id="IPR000477">
    <property type="entry name" value="RT_dom"/>
</dbReference>
<protein>
    <recommendedName>
        <fullName evidence="8">Reverse transcriptase domain-containing protein</fullName>
    </recommendedName>
</protein>
<evidence type="ECO:0000259" key="4">
    <source>
        <dbReference type="Pfam" id="PF03372"/>
    </source>
</evidence>
<gene>
    <name evidence="6" type="ORF">D4764_18G0002280</name>
</gene>
<dbReference type="InterPro" id="IPR015095">
    <property type="entry name" value="AlkB_hom8_N"/>
</dbReference>
<dbReference type="Pfam" id="PF00078">
    <property type="entry name" value="RVT_1"/>
    <property type="match status" value="1"/>
</dbReference>
<dbReference type="Pfam" id="PF09004">
    <property type="entry name" value="ALKBH8_N"/>
    <property type="match status" value="1"/>
</dbReference>
<name>A0A5C6NP76_9TELE</name>
<dbReference type="EMBL" id="RHFK02000010">
    <property type="protein sequence ID" value="TWW69422.1"/>
    <property type="molecule type" value="Genomic_DNA"/>
</dbReference>
<dbReference type="Pfam" id="PF03372">
    <property type="entry name" value="Exo_endo_phos"/>
    <property type="match status" value="1"/>
</dbReference>